<dbReference type="Pfam" id="PF00092">
    <property type="entry name" value="VWA"/>
    <property type="match status" value="1"/>
</dbReference>
<evidence type="ECO:0000313" key="11">
    <source>
        <dbReference type="Proteomes" id="UP000062475"/>
    </source>
</evidence>
<sequence length="384" mass="43691">MGLSVLFNVSHSKSFTQEIRAMFRIVLVPESKFEAKNLHYVILIDRSYSMKGEKLEMAKEGARLLVDNLPKDSRFSLLAFNEKVSIIKEHEHPSEMGKELESLKVGSGTAMYKALQEAFNLARKYGEPTYVILLTDGVPSDMGCMPGLSRKFDLNRCLPVYQGLSVPENVQIISFGIGDDYSEEILTEVSEKGRGFFYHVTDPAQIPEKMPKLVKSEVAASDVTVDLVSESPVKLLNYDSLPVRINAVEGVVKIFGETVIPKEYTGKFMTLKVKYRDEKGIRDRTQEFFLTRAQNQQDFISAIDRDVIMEYEYLQTLQNYSRDLEARNLVEATKKLDRLREIAEQTRRQDLQEVAEELTRKMTSGEGNPKEIASEVTRKMRGAE</sequence>
<evidence type="ECO:0000313" key="4">
    <source>
        <dbReference type="EMBL" id="AKV76630.1"/>
    </source>
</evidence>
<evidence type="ECO:0000313" key="3">
    <source>
        <dbReference type="EMBL" id="AKV74391.1"/>
    </source>
</evidence>
<dbReference type="EMBL" id="CP012176">
    <property type="protein sequence ID" value="AKV83365.1"/>
    <property type="molecule type" value="Genomic_DNA"/>
</dbReference>
<organism evidence="4 11">
    <name type="scientific">Metallosphaera sedula</name>
    <dbReference type="NCBI Taxonomy" id="43687"/>
    <lineage>
        <taxon>Archaea</taxon>
        <taxon>Thermoproteota</taxon>
        <taxon>Thermoprotei</taxon>
        <taxon>Sulfolobales</taxon>
        <taxon>Sulfolobaceae</taxon>
        <taxon>Metallosphaera</taxon>
    </lineage>
</organism>
<evidence type="ECO:0000313" key="5">
    <source>
        <dbReference type="EMBL" id="AKV78882.1"/>
    </source>
</evidence>
<protein>
    <submittedName>
        <fullName evidence="4">von Willebrand factor A</fullName>
    </submittedName>
</protein>
<gene>
    <name evidence="3" type="ORF">MsedA_1401</name>
    <name evidence="4" type="ORF">MsedB_1403</name>
    <name evidence="5" type="ORF">MsedC_1401</name>
    <name evidence="6" type="ORF">MsedD_1402</name>
    <name evidence="7" type="ORF">MsedE_1407</name>
</gene>
<dbReference type="Proteomes" id="UP000056255">
    <property type="component" value="Chromosome"/>
</dbReference>
<evidence type="ECO:0000313" key="8">
    <source>
        <dbReference type="Proteomes" id="UP000056255"/>
    </source>
</evidence>
<dbReference type="CDD" id="cd00198">
    <property type="entry name" value="vWFA"/>
    <property type="match status" value="1"/>
</dbReference>
<dbReference type="Proteomes" id="UP000062398">
    <property type="component" value="Chromosome"/>
</dbReference>
<evidence type="ECO:0000256" key="1">
    <source>
        <dbReference type="SAM" id="MobiDB-lite"/>
    </source>
</evidence>
<reference evidence="9 10" key="1">
    <citation type="journal article" date="2015" name="Genome Announc.">
        <title>Complete Genome Sequences of Evolved Arsenate-Resistant Metallosphaera sedula Strains.</title>
        <authorList>
            <person name="Ai C."/>
            <person name="McCarthy S."/>
            <person name="Schackwitz W."/>
            <person name="Martin J."/>
            <person name="Lipzen A."/>
            <person name="Blum P."/>
        </authorList>
    </citation>
    <scope>NUCLEOTIDE SEQUENCE [LARGE SCALE GENOMIC DNA]</scope>
    <source>
        <strain evidence="5 10">ARS120-1</strain>
        <strain evidence="6 9">ARS120-2</strain>
        <strain evidence="3 12">ARS50-1</strain>
        <strain evidence="4 11">ARS50-2</strain>
    </source>
</reference>
<dbReference type="Pfam" id="PF18677">
    <property type="entry name" value="ArnB_C"/>
    <property type="match status" value="1"/>
</dbReference>
<dbReference type="EMBL" id="CP012175">
    <property type="protein sequence ID" value="AKV81127.1"/>
    <property type="molecule type" value="Genomic_DNA"/>
</dbReference>
<dbReference type="RefSeq" id="WP_048060095.1">
    <property type="nucleotide sequence ID" value="NZ_CP008822.1"/>
</dbReference>
<evidence type="ECO:0000313" key="12">
    <source>
        <dbReference type="Proteomes" id="UP000068832"/>
    </source>
</evidence>
<feature type="domain" description="VWFA" evidence="2">
    <location>
        <begin position="39"/>
        <end position="213"/>
    </location>
</feature>
<dbReference type="AlphaFoldDB" id="A0A0K1SPT4"/>
<dbReference type="EMBL" id="CP012174">
    <property type="protein sequence ID" value="AKV78882.1"/>
    <property type="molecule type" value="Genomic_DNA"/>
</dbReference>
<name>A0A0K1SPT4_9CREN</name>
<dbReference type="GeneID" id="91755883"/>
<dbReference type="Proteomes" id="UP000062475">
    <property type="component" value="Chromosome"/>
</dbReference>
<dbReference type="InterPro" id="IPR040929">
    <property type="entry name" value="ArnB_C"/>
</dbReference>
<dbReference type="EMBL" id="CP012172">
    <property type="protein sequence ID" value="AKV74391.1"/>
    <property type="molecule type" value="Genomic_DNA"/>
</dbReference>
<evidence type="ECO:0000259" key="2">
    <source>
        <dbReference type="PROSITE" id="PS50234"/>
    </source>
</evidence>
<feature type="compositionally biased region" description="Basic and acidic residues" evidence="1">
    <location>
        <begin position="368"/>
        <end position="384"/>
    </location>
</feature>
<dbReference type="SUPFAM" id="SSF53300">
    <property type="entry name" value="vWA-like"/>
    <property type="match status" value="1"/>
</dbReference>
<evidence type="ECO:0000313" key="10">
    <source>
        <dbReference type="Proteomes" id="UP000062398"/>
    </source>
</evidence>
<dbReference type="Proteomes" id="UP000061362">
    <property type="component" value="Chromosome"/>
</dbReference>
<proteinExistence type="predicted"/>
<dbReference type="InterPro" id="IPR036465">
    <property type="entry name" value="vWFA_dom_sf"/>
</dbReference>
<evidence type="ECO:0000313" key="7">
    <source>
        <dbReference type="EMBL" id="AKV83365.1"/>
    </source>
</evidence>
<dbReference type="OrthoDB" id="33260at2157"/>
<feature type="region of interest" description="Disordered" evidence="1">
    <location>
        <begin position="359"/>
        <end position="384"/>
    </location>
</feature>
<dbReference type="Proteomes" id="UP000068832">
    <property type="component" value="Chromosome"/>
</dbReference>
<dbReference type="PROSITE" id="PS50234">
    <property type="entry name" value="VWFA"/>
    <property type="match status" value="1"/>
</dbReference>
<dbReference type="InterPro" id="IPR002035">
    <property type="entry name" value="VWF_A"/>
</dbReference>
<evidence type="ECO:0000313" key="6">
    <source>
        <dbReference type="EMBL" id="AKV81127.1"/>
    </source>
</evidence>
<dbReference type="EMBL" id="CP012173">
    <property type="protein sequence ID" value="AKV76630.1"/>
    <property type="molecule type" value="Genomic_DNA"/>
</dbReference>
<accession>A0A0K1SPT4</accession>
<reference evidence="7 8" key="2">
    <citation type="submission" date="2015-07" db="EMBL/GenBank/DDBJ databases">
        <title>Physiological, transcriptional responses and genome re-sequencing of acid resistant extremely thermoacidophilic Metallosphaera sedula SARC-M1.</title>
        <authorList>
            <person name="Ai C."/>
            <person name="McCarthy S."/>
            <person name="Eckrich V."/>
            <person name="Rudrappa D."/>
            <person name="Qiu G."/>
            <person name="Blum P."/>
        </authorList>
    </citation>
    <scope>NUCLEOTIDE SEQUENCE [LARGE SCALE GENOMIC DNA]</scope>
    <source>
        <strain evidence="7 8">SARC-M1</strain>
    </source>
</reference>
<dbReference type="PANTHER" id="PTHR45737:SF6">
    <property type="entry name" value="VON WILLEBRAND FACTOR A DOMAIN-CONTAINING PROTEIN 5A"/>
    <property type="match status" value="1"/>
</dbReference>
<dbReference type="SMART" id="SM00327">
    <property type="entry name" value="VWA"/>
    <property type="match status" value="1"/>
</dbReference>
<dbReference type="PATRIC" id="fig|43687.5.peg.1504"/>
<dbReference type="Gene3D" id="3.40.50.410">
    <property type="entry name" value="von Willebrand factor, type A domain"/>
    <property type="match status" value="1"/>
</dbReference>
<dbReference type="PANTHER" id="PTHR45737">
    <property type="entry name" value="VON WILLEBRAND FACTOR A DOMAIN-CONTAINING PROTEIN 5A"/>
    <property type="match status" value="1"/>
</dbReference>
<evidence type="ECO:0000313" key="9">
    <source>
        <dbReference type="Proteomes" id="UP000061362"/>
    </source>
</evidence>